<sequence length="47" mass="5370">MKQQPAREIHRGLSRGRLLFRDRNRSVATSGAVMHCPSSIRPRRAGR</sequence>
<gene>
    <name evidence="1" type="ordered locus">TVNIR_2699</name>
</gene>
<dbReference type="EMBL" id="CP003989">
    <property type="protein sequence ID" value="AGA34342.1"/>
    <property type="molecule type" value="Genomic_DNA"/>
</dbReference>
<name>L0DZB3_THIND</name>
<organism evidence="1 2">
    <name type="scientific">Thioalkalivibrio nitratireducens (strain DSM 14787 / UNIQEM 213 / ALEN2)</name>
    <dbReference type="NCBI Taxonomy" id="1255043"/>
    <lineage>
        <taxon>Bacteria</taxon>
        <taxon>Pseudomonadati</taxon>
        <taxon>Pseudomonadota</taxon>
        <taxon>Gammaproteobacteria</taxon>
        <taxon>Chromatiales</taxon>
        <taxon>Ectothiorhodospiraceae</taxon>
        <taxon>Thioalkalivibrio</taxon>
    </lineage>
</organism>
<evidence type="ECO:0000313" key="2">
    <source>
        <dbReference type="Proteomes" id="UP000010809"/>
    </source>
</evidence>
<dbReference type="Proteomes" id="UP000010809">
    <property type="component" value="Chromosome"/>
</dbReference>
<keyword evidence="2" id="KW-1185">Reference proteome</keyword>
<dbReference type="KEGG" id="tni:TVNIR_2699"/>
<proteinExistence type="predicted"/>
<protein>
    <submittedName>
        <fullName evidence="1">Uncharacterized protein</fullName>
    </submittedName>
</protein>
<evidence type="ECO:0000313" key="1">
    <source>
        <dbReference type="EMBL" id="AGA34342.1"/>
    </source>
</evidence>
<reference evidence="1" key="1">
    <citation type="submission" date="2015-12" db="EMBL/GenBank/DDBJ databases">
        <authorList>
            <person name="Tikhonova T.V."/>
            <person name="Pavlov A.R."/>
            <person name="Beletsky A.V."/>
            <person name="Mardanov A.V."/>
            <person name="Sorokin D.Y."/>
            <person name="Ravin N.V."/>
            <person name="Popov V.O."/>
        </authorList>
    </citation>
    <scope>NUCLEOTIDE SEQUENCE</scope>
    <source>
        <strain evidence="1">DSM 14787</strain>
    </source>
</reference>
<accession>L0DZB3</accession>
<dbReference type="HOGENOM" id="CLU_3174293_0_0_6"/>
<dbReference type="PATRIC" id="fig|1255043.3.peg.2726"/>
<dbReference type="AlphaFoldDB" id="L0DZB3"/>